<keyword evidence="2" id="KW-1185">Reference proteome</keyword>
<evidence type="ECO:0000313" key="2">
    <source>
        <dbReference type="Proteomes" id="UP001183176"/>
    </source>
</evidence>
<dbReference type="RefSeq" id="WP_311421865.1">
    <property type="nucleotide sequence ID" value="NZ_JAVREH010000004.1"/>
</dbReference>
<name>A0ABU2J6U8_9ACTN</name>
<gene>
    <name evidence="1" type="ORF">RM423_04815</name>
</gene>
<proteinExistence type="predicted"/>
<organism evidence="1 2">
    <name type="scientific">Jatrophihabitans lederbergiae</name>
    <dbReference type="NCBI Taxonomy" id="3075547"/>
    <lineage>
        <taxon>Bacteria</taxon>
        <taxon>Bacillati</taxon>
        <taxon>Actinomycetota</taxon>
        <taxon>Actinomycetes</taxon>
        <taxon>Jatrophihabitantales</taxon>
        <taxon>Jatrophihabitantaceae</taxon>
        <taxon>Jatrophihabitans</taxon>
    </lineage>
</organism>
<evidence type="ECO:0000313" key="1">
    <source>
        <dbReference type="EMBL" id="MDT0260711.1"/>
    </source>
</evidence>
<dbReference type="PANTHER" id="PTHR38442:SF1">
    <property type="entry name" value="INNER MEMBRANE PROTEIN"/>
    <property type="match status" value="1"/>
</dbReference>
<accession>A0ABU2J6U8</accession>
<comment type="caution">
    <text evidence="1">The sequence shown here is derived from an EMBL/GenBank/DDBJ whole genome shotgun (WGS) entry which is preliminary data.</text>
</comment>
<reference evidence="2" key="1">
    <citation type="submission" date="2023-07" db="EMBL/GenBank/DDBJ databases">
        <title>30 novel species of actinomycetes from the DSMZ collection.</title>
        <authorList>
            <person name="Nouioui I."/>
        </authorList>
    </citation>
    <scope>NUCLEOTIDE SEQUENCE [LARGE SCALE GENOMIC DNA]</scope>
    <source>
        <strain evidence="2">DSM 44399</strain>
    </source>
</reference>
<dbReference type="Proteomes" id="UP001183176">
    <property type="component" value="Unassembled WGS sequence"/>
</dbReference>
<dbReference type="EMBL" id="JAVREH010000004">
    <property type="protein sequence ID" value="MDT0260711.1"/>
    <property type="molecule type" value="Genomic_DNA"/>
</dbReference>
<dbReference type="Pfam" id="PF04286">
    <property type="entry name" value="DUF445"/>
    <property type="match status" value="1"/>
</dbReference>
<protein>
    <submittedName>
        <fullName evidence="1">DUF445 domain-containing protein</fullName>
    </submittedName>
</protein>
<sequence length="424" mass="46424">MADQSSALLIPSAAGDAARGSALTRMKLVATGALVLAAVVFVLCKVIGDDHGAWPFVQAASEAAMVGGLADWFAVTALFRHPLGVPIPHTAIIPRKKDQIGESLGDFVQQNFLTPEVVGPRLQAAEIPRRIGEWLCAPDRPEQLAAEFGVAVAGANTVLADDDIRESIGRFADAQLRRLPAAPVVAKVLDLAVEGDQHQVLLSEGLKSLMRFLEDNRDLFRQRVAEESPEWVPSWVDGKVFNRLFASVQNFLADVAGDPDHALRKQFDQRLRDYAEALRTDPHASDRLEQWKSELLDHPAVRNALMSLWTPLKRAVLEAAVDPDSELRRVGVSVIRQTGSALSTDADLQAKCDRWLLGVMRHVLTHYAGELTGVITHTVSRWDAESTSKRLELQVGRDLQFIRINGTVVGSLVGLVIYSLSRLL</sequence>
<dbReference type="PANTHER" id="PTHR38442">
    <property type="entry name" value="INNER MEMBRANE PROTEIN-RELATED"/>
    <property type="match status" value="1"/>
</dbReference>
<dbReference type="InterPro" id="IPR007383">
    <property type="entry name" value="DUF445"/>
</dbReference>